<proteinExistence type="inferred from homology"/>
<accession>A0ABN5N266</accession>
<comment type="subcellular location">
    <subcellularLocation>
        <location evidence="1 7">Cell membrane</location>
        <topology evidence="1 7">Multi-pass membrane protein</topology>
    </subcellularLocation>
</comment>
<keyword evidence="5 8" id="KW-1133">Transmembrane helix</keyword>
<dbReference type="InterPro" id="IPR000390">
    <property type="entry name" value="Small_drug/metabolite_transptr"/>
</dbReference>
<evidence type="ECO:0000256" key="1">
    <source>
        <dbReference type="ARBA" id="ARBA00004651"/>
    </source>
</evidence>
<dbReference type="InterPro" id="IPR037185">
    <property type="entry name" value="EmrE-like"/>
</dbReference>
<keyword evidence="4 7" id="KW-0812">Transmembrane</keyword>
<dbReference type="NCBIfam" id="NF008512">
    <property type="entry name" value="PRK11431.1"/>
    <property type="match status" value="1"/>
</dbReference>
<dbReference type="PANTHER" id="PTHR30561:SF0">
    <property type="entry name" value="GUANIDINIUM EXPORTER"/>
    <property type="match status" value="1"/>
</dbReference>
<organism evidence="9 10">
    <name type="scientific">Peribacillus butanolivorans</name>
    <dbReference type="NCBI Taxonomy" id="421767"/>
    <lineage>
        <taxon>Bacteria</taxon>
        <taxon>Bacillati</taxon>
        <taxon>Bacillota</taxon>
        <taxon>Bacilli</taxon>
        <taxon>Bacillales</taxon>
        <taxon>Bacillaceae</taxon>
        <taxon>Peribacillus</taxon>
    </lineage>
</organism>
<feature type="transmembrane region" description="Helical" evidence="8">
    <location>
        <begin position="58"/>
        <end position="78"/>
    </location>
</feature>
<evidence type="ECO:0000256" key="8">
    <source>
        <dbReference type="SAM" id="Phobius"/>
    </source>
</evidence>
<dbReference type="Pfam" id="PF00893">
    <property type="entry name" value="Multi_Drug_Res"/>
    <property type="match status" value="1"/>
</dbReference>
<dbReference type="EMBL" id="CP030926">
    <property type="protein sequence ID" value="AXN38660.1"/>
    <property type="molecule type" value="Genomic_DNA"/>
</dbReference>
<dbReference type="Gene3D" id="1.10.3730.20">
    <property type="match status" value="1"/>
</dbReference>
<sequence length="106" mass="11420">MAWLYLVIAGLFEVIWATSLKYTEGFTKLIPSIITIVGMVISFYFLSTAIKTLPMGTAYAIWTGIGAIGAVLVGIIVFNEPKDAMRLVFVGCILIGIVGLKVTSSE</sequence>
<evidence type="ECO:0000256" key="6">
    <source>
        <dbReference type="ARBA" id="ARBA00023136"/>
    </source>
</evidence>
<dbReference type="SUPFAM" id="SSF103481">
    <property type="entry name" value="Multidrug resistance efflux transporter EmrE"/>
    <property type="match status" value="1"/>
</dbReference>
<evidence type="ECO:0000313" key="10">
    <source>
        <dbReference type="Proteomes" id="UP000260457"/>
    </source>
</evidence>
<feature type="transmembrane region" description="Helical" evidence="8">
    <location>
        <begin position="27"/>
        <end position="46"/>
    </location>
</feature>
<feature type="transmembrane region" description="Helical" evidence="8">
    <location>
        <begin position="84"/>
        <end position="103"/>
    </location>
</feature>
<dbReference type="PANTHER" id="PTHR30561">
    <property type="entry name" value="SMR FAMILY PROTON-DEPENDENT DRUG EFFLUX TRANSPORTER SUGE"/>
    <property type="match status" value="1"/>
</dbReference>
<dbReference type="InterPro" id="IPR045324">
    <property type="entry name" value="Small_multidrug_res"/>
</dbReference>
<gene>
    <name evidence="9" type="ORF">DTO10_09705</name>
</gene>
<keyword evidence="3" id="KW-1003">Cell membrane</keyword>
<comment type="similarity">
    <text evidence="7">Belongs to the drug/metabolite transporter (DMT) superfamily. Small multidrug resistance (SMR) (TC 2.A.7.1) family.</text>
</comment>
<evidence type="ECO:0000256" key="2">
    <source>
        <dbReference type="ARBA" id="ARBA00022448"/>
    </source>
</evidence>
<reference evidence="9 10" key="1">
    <citation type="submission" date="2018-07" db="EMBL/GenBank/DDBJ databases">
        <title>The molecular basis for the intramolecular migration of carboxyl group in the catabolism of para-hydroxybenzoate via gentisate.</title>
        <authorList>
            <person name="Zhao H."/>
            <person name="Xu Y."/>
            <person name="Lin S."/>
            <person name="Spain J.C."/>
            <person name="Zhou N.-Y."/>
        </authorList>
    </citation>
    <scope>NUCLEOTIDE SEQUENCE [LARGE SCALE GENOMIC DNA]</scope>
    <source>
        <strain evidence="9 10">PHB-7a</strain>
    </source>
</reference>
<keyword evidence="10" id="KW-1185">Reference proteome</keyword>
<evidence type="ECO:0000256" key="4">
    <source>
        <dbReference type="ARBA" id="ARBA00022692"/>
    </source>
</evidence>
<keyword evidence="2" id="KW-0813">Transport</keyword>
<protein>
    <submittedName>
        <fullName evidence="9">Quaternary ammonium compound-resistance protein SugE</fullName>
    </submittedName>
</protein>
<evidence type="ECO:0000256" key="3">
    <source>
        <dbReference type="ARBA" id="ARBA00022475"/>
    </source>
</evidence>
<name>A0ABN5N266_9BACI</name>
<evidence type="ECO:0000256" key="7">
    <source>
        <dbReference type="RuleBase" id="RU003942"/>
    </source>
</evidence>
<evidence type="ECO:0000313" key="9">
    <source>
        <dbReference type="EMBL" id="AXN38660.1"/>
    </source>
</evidence>
<keyword evidence="6 8" id="KW-0472">Membrane</keyword>
<dbReference type="RefSeq" id="WP_116821146.1">
    <property type="nucleotide sequence ID" value="NZ_CP030926.1"/>
</dbReference>
<evidence type="ECO:0000256" key="5">
    <source>
        <dbReference type="ARBA" id="ARBA00022989"/>
    </source>
</evidence>
<dbReference type="Proteomes" id="UP000260457">
    <property type="component" value="Chromosome"/>
</dbReference>